<feature type="transmembrane region" description="Helical" evidence="1">
    <location>
        <begin position="36"/>
        <end position="53"/>
    </location>
</feature>
<evidence type="ECO:0000313" key="3">
    <source>
        <dbReference type="Proteomes" id="UP000541969"/>
    </source>
</evidence>
<proteinExistence type="predicted"/>
<keyword evidence="3" id="KW-1185">Reference proteome</keyword>
<organism evidence="2 3">
    <name type="scientific">Petropleomorpha daqingensis</name>
    <dbReference type="NCBI Taxonomy" id="2026353"/>
    <lineage>
        <taxon>Bacteria</taxon>
        <taxon>Bacillati</taxon>
        <taxon>Actinomycetota</taxon>
        <taxon>Actinomycetes</taxon>
        <taxon>Geodermatophilales</taxon>
        <taxon>Geodermatophilaceae</taxon>
        <taxon>Petropleomorpha</taxon>
    </lineage>
</organism>
<comment type="caution">
    <text evidence="2">The sequence shown here is derived from an EMBL/GenBank/DDBJ whole genome shotgun (WGS) entry which is preliminary data.</text>
</comment>
<feature type="transmembrane region" description="Helical" evidence="1">
    <location>
        <begin position="65"/>
        <end position="84"/>
    </location>
</feature>
<dbReference type="Proteomes" id="UP000541969">
    <property type="component" value="Unassembled WGS sequence"/>
</dbReference>
<dbReference type="EMBL" id="JACBZT010000001">
    <property type="protein sequence ID" value="NYJ08844.1"/>
    <property type="molecule type" value="Genomic_DNA"/>
</dbReference>
<evidence type="ECO:0000313" key="2">
    <source>
        <dbReference type="EMBL" id="NYJ08844.1"/>
    </source>
</evidence>
<gene>
    <name evidence="2" type="ORF">GGQ55_005122</name>
</gene>
<accession>A0A853CLA0</accession>
<keyword evidence="1" id="KW-0472">Membrane</keyword>
<protein>
    <submittedName>
        <fullName evidence="2">Uncharacterized protein</fullName>
    </submittedName>
</protein>
<dbReference type="RefSeq" id="WP_179721729.1">
    <property type="nucleotide sequence ID" value="NZ_JACBZT010000001.1"/>
</dbReference>
<name>A0A853CLA0_9ACTN</name>
<dbReference type="AlphaFoldDB" id="A0A853CLA0"/>
<keyword evidence="1" id="KW-1133">Transmembrane helix</keyword>
<sequence length="92" mass="9998">MTGANRPSAGTWVLAALSALLHLVVGVYYLASGLVAPGWAVAVLLVWWVLLAVQLSRLALRGSWWTPAVPVVAFATWFLVITLGERFLHWTA</sequence>
<feature type="transmembrane region" description="Helical" evidence="1">
    <location>
        <begin position="12"/>
        <end position="30"/>
    </location>
</feature>
<reference evidence="2 3" key="1">
    <citation type="submission" date="2020-07" db="EMBL/GenBank/DDBJ databases">
        <title>Sequencing the genomes of 1000 actinobacteria strains.</title>
        <authorList>
            <person name="Klenk H.-P."/>
        </authorList>
    </citation>
    <scope>NUCLEOTIDE SEQUENCE [LARGE SCALE GENOMIC DNA]</scope>
    <source>
        <strain evidence="2 3">DSM 104001</strain>
    </source>
</reference>
<evidence type="ECO:0000256" key="1">
    <source>
        <dbReference type="SAM" id="Phobius"/>
    </source>
</evidence>
<keyword evidence="1" id="KW-0812">Transmembrane</keyword>